<evidence type="ECO:0000313" key="2">
    <source>
        <dbReference type="Proteomes" id="UP001291623"/>
    </source>
</evidence>
<protein>
    <submittedName>
        <fullName evidence="1">Uncharacterized protein</fullName>
    </submittedName>
</protein>
<sequence>MNFMSVHTRTGKHGEQISAEFSQFPMATGSSPDMRVWERRLLCSWCCTVPNSSQ</sequence>
<reference evidence="1" key="1">
    <citation type="submission" date="2023-12" db="EMBL/GenBank/DDBJ databases">
        <title>Genome assembly of Anisodus tanguticus.</title>
        <authorList>
            <person name="Wang Y.-J."/>
        </authorList>
    </citation>
    <scope>NUCLEOTIDE SEQUENCE</scope>
    <source>
        <strain evidence="1">KB-2021</strain>
        <tissue evidence="1">Leaf</tissue>
    </source>
</reference>
<accession>A0AAE1UZT8</accession>
<dbReference type="Proteomes" id="UP001291623">
    <property type="component" value="Unassembled WGS sequence"/>
</dbReference>
<comment type="caution">
    <text evidence="1">The sequence shown here is derived from an EMBL/GenBank/DDBJ whole genome shotgun (WGS) entry which is preliminary data.</text>
</comment>
<keyword evidence="2" id="KW-1185">Reference proteome</keyword>
<evidence type="ECO:0000313" key="1">
    <source>
        <dbReference type="EMBL" id="KAK4351248.1"/>
    </source>
</evidence>
<organism evidence="1 2">
    <name type="scientific">Anisodus tanguticus</name>
    <dbReference type="NCBI Taxonomy" id="243964"/>
    <lineage>
        <taxon>Eukaryota</taxon>
        <taxon>Viridiplantae</taxon>
        <taxon>Streptophyta</taxon>
        <taxon>Embryophyta</taxon>
        <taxon>Tracheophyta</taxon>
        <taxon>Spermatophyta</taxon>
        <taxon>Magnoliopsida</taxon>
        <taxon>eudicotyledons</taxon>
        <taxon>Gunneridae</taxon>
        <taxon>Pentapetalae</taxon>
        <taxon>asterids</taxon>
        <taxon>lamiids</taxon>
        <taxon>Solanales</taxon>
        <taxon>Solanaceae</taxon>
        <taxon>Solanoideae</taxon>
        <taxon>Hyoscyameae</taxon>
        <taxon>Anisodus</taxon>
    </lineage>
</organism>
<gene>
    <name evidence="1" type="ORF">RND71_030561</name>
</gene>
<dbReference type="EMBL" id="JAVYJV010000016">
    <property type="protein sequence ID" value="KAK4351248.1"/>
    <property type="molecule type" value="Genomic_DNA"/>
</dbReference>
<name>A0AAE1UZT8_9SOLA</name>
<dbReference type="AlphaFoldDB" id="A0AAE1UZT8"/>
<proteinExistence type="predicted"/>